<organism evidence="4 5">
    <name type="scientific">Allorhizobium taibaishanense</name>
    <dbReference type="NCBI Taxonomy" id="887144"/>
    <lineage>
        <taxon>Bacteria</taxon>
        <taxon>Pseudomonadati</taxon>
        <taxon>Pseudomonadota</taxon>
        <taxon>Alphaproteobacteria</taxon>
        <taxon>Hyphomicrobiales</taxon>
        <taxon>Rhizobiaceae</taxon>
        <taxon>Rhizobium/Agrobacterium group</taxon>
        <taxon>Allorhizobium</taxon>
    </lineage>
</organism>
<dbReference type="GO" id="GO:0016491">
    <property type="term" value="F:oxidoreductase activity"/>
    <property type="evidence" value="ECO:0007669"/>
    <property type="project" value="UniProtKB-KW"/>
</dbReference>
<evidence type="ECO:0000313" key="5">
    <source>
        <dbReference type="Proteomes" id="UP000185598"/>
    </source>
</evidence>
<gene>
    <name evidence="4" type="ORF">BJF91_02525</name>
</gene>
<reference evidence="4 5" key="1">
    <citation type="submission" date="2016-09" db="EMBL/GenBank/DDBJ databases">
        <title>Rhizobium oryziradicis sp. nov., isolated from the root of rice.</title>
        <authorList>
            <person name="Zhao J."/>
            <person name="Zhang X."/>
        </authorList>
    </citation>
    <scope>NUCLEOTIDE SEQUENCE [LARGE SCALE GENOMIC DNA]</scope>
    <source>
        <strain evidence="4 5">14971</strain>
    </source>
</reference>
<dbReference type="AlphaFoldDB" id="A0A1Q9ABD0"/>
<dbReference type="PRINTS" id="PR00081">
    <property type="entry name" value="GDHRDH"/>
</dbReference>
<dbReference type="InterPro" id="IPR051911">
    <property type="entry name" value="SDR_oxidoreductase"/>
</dbReference>
<dbReference type="SUPFAM" id="SSF51735">
    <property type="entry name" value="NAD(P)-binding Rossmann-fold domains"/>
    <property type="match status" value="1"/>
</dbReference>
<dbReference type="Gene3D" id="3.40.50.720">
    <property type="entry name" value="NAD(P)-binding Rossmann-like Domain"/>
    <property type="match status" value="1"/>
</dbReference>
<dbReference type="PANTHER" id="PTHR43976:SF16">
    <property type="entry name" value="SHORT-CHAIN DEHYDROGENASE_REDUCTASE FAMILY PROTEIN"/>
    <property type="match status" value="1"/>
</dbReference>
<dbReference type="InterPro" id="IPR036291">
    <property type="entry name" value="NAD(P)-bd_dom_sf"/>
</dbReference>
<name>A0A1Q9ABD0_9HYPH</name>
<dbReference type="InterPro" id="IPR002347">
    <property type="entry name" value="SDR_fam"/>
</dbReference>
<comment type="caution">
    <text evidence="4">The sequence shown here is derived from an EMBL/GenBank/DDBJ whole genome shotgun (WGS) entry which is preliminary data.</text>
</comment>
<dbReference type="CDD" id="cd05374">
    <property type="entry name" value="17beta-HSD-like_SDR_c"/>
    <property type="match status" value="1"/>
</dbReference>
<evidence type="ECO:0000256" key="1">
    <source>
        <dbReference type="ARBA" id="ARBA00006484"/>
    </source>
</evidence>
<dbReference type="STRING" id="887144.BJF91_02525"/>
<dbReference type="RefSeq" id="WP_075612666.1">
    <property type="nucleotide sequence ID" value="NZ_JACIED010000007.1"/>
</dbReference>
<dbReference type="EMBL" id="MKIN01000016">
    <property type="protein sequence ID" value="OLP52136.1"/>
    <property type="molecule type" value="Genomic_DNA"/>
</dbReference>
<proteinExistence type="inferred from homology"/>
<keyword evidence="5" id="KW-1185">Reference proteome</keyword>
<dbReference type="NCBIfam" id="NF004823">
    <property type="entry name" value="PRK06179.1"/>
    <property type="match status" value="1"/>
</dbReference>
<evidence type="ECO:0000256" key="3">
    <source>
        <dbReference type="RuleBase" id="RU000363"/>
    </source>
</evidence>
<protein>
    <submittedName>
        <fullName evidence="4">Short-chain dehydrogenase/reductase</fullName>
    </submittedName>
</protein>
<comment type="similarity">
    <text evidence="1 3">Belongs to the short-chain dehydrogenases/reductases (SDR) family.</text>
</comment>
<dbReference type="OrthoDB" id="9793825at2"/>
<evidence type="ECO:0000313" key="4">
    <source>
        <dbReference type="EMBL" id="OLP52136.1"/>
    </source>
</evidence>
<keyword evidence="2" id="KW-0560">Oxidoreductase</keyword>
<dbReference type="Proteomes" id="UP000185598">
    <property type="component" value="Unassembled WGS sequence"/>
</dbReference>
<accession>A0A1Q9ABD0</accession>
<dbReference type="Pfam" id="PF00106">
    <property type="entry name" value="adh_short"/>
    <property type="match status" value="1"/>
</dbReference>
<dbReference type="PRINTS" id="PR00080">
    <property type="entry name" value="SDRFAMILY"/>
</dbReference>
<sequence>MSNQQRVAIVTGASSGIGLATARALRKDGFRVFGTSRKPAADKDGVEMLQCDVVDDASVLNLVRDVVSKAGRIDLLVNNAGSGLLGAAEESSATQVQSLFDVNVFGVVRMTNAVLPVMRRQGQGRIINMSSIVGMIPSPFNAFYVSTKHAIEGYSETLDHEIRKQGIRVSLVQPGFTRTSFEDSMRNPDSPLPTYDLARKAADKQMREGLDKGDTPELVAGVVVKVANAKSPKLRYSAGKVSTQVGFLRRFAPAFVFDKIVRSANKLPA</sequence>
<evidence type="ECO:0000256" key="2">
    <source>
        <dbReference type="ARBA" id="ARBA00023002"/>
    </source>
</evidence>
<dbReference type="PANTHER" id="PTHR43976">
    <property type="entry name" value="SHORT CHAIN DEHYDROGENASE"/>
    <property type="match status" value="1"/>
</dbReference>